<dbReference type="InterPro" id="IPR019734">
    <property type="entry name" value="TPR_rpt"/>
</dbReference>
<dbReference type="InterPro" id="IPR052346">
    <property type="entry name" value="O-mannosyl-transferase_TMTC"/>
</dbReference>
<evidence type="ECO:0000256" key="1">
    <source>
        <dbReference type="ARBA" id="ARBA00022737"/>
    </source>
</evidence>
<keyword evidence="2 3" id="KW-0802">TPR repeat</keyword>
<dbReference type="RefSeq" id="WP_227254845.1">
    <property type="nucleotide sequence ID" value="NZ_CP053452.2"/>
</dbReference>
<dbReference type="Gene3D" id="1.25.40.10">
    <property type="entry name" value="Tetratricopeptide repeat domain"/>
    <property type="match status" value="2"/>
</dbReference>
<dbReference type="EMBL" id="CP053452">
    <property type="protein sequence ID" value="QJW94911.1"/>
    <property type="molecule type" value="Genomic_DNA"/>
</dbReference>
<dbReference type="AlphaFoldDB" id="A0A6M5YNT0"/>
<organism evidence="4 5">
    <name type="scientific">Frigoriglobus tundricola</name>
    <dbReference type="NCBI Taxonomy" id="2774151"/>
    <lineage>
        <taxon>Bacteria</taxon>
        <taxon>Pseudomonadati</taxon>
        <taxon>Planctomycetota</taxon>
        <taxon>Planctomycetia</taxon>
        <taxon>Gemmatales</taxon>
        <taxon>Gemmataceae</taxon>
        <taxon>Frigoriglobus</taxon>
    </lineage>
</organism>
<evidence type="ECO:0000256" key="2">
    <source>
        <dbReference type="ARBA" id="ARBA00022803"/>
    </source>
</evidence>
<protein>
    <submittedName>
        <fullName evidence="4">Uncharacterized protein</fullName>
    </submittedName>
</protein>
<dbReference type="PANTHER" id="PTHR44227:SF3">
    <property type="entry name" value="PROTEIN O-MANNOSYL-TRANSFERASE TMTC4"/>
    <property type="match status" value="1"/>
</dbReference>
<evidence type="ECO:0000313" key="5">
    <source>
        <dbReference type="Proteomes" id="UP000503447"/>
    </source>
</evidence>
<proteinExistence type="predicted"/>
<feature type="repeat" description="TPR" evidence="3">
    <location>
        <begin position="169"/>
        <end position="202"/>
    </location>
</feature>
<dbReference type="PANTHER" id="PTHR44227">
    <property type="match status" value="1"/>
</dbReference>
<accession>A0A6M5YNT0</accession>
<dbReference type="SMART" id="SM00028">
    <property type="entry name" value="TPR"/>
    <property type="match status" value="3"/>
</dbReference>
<evidence type="ECO:0000313" key="4">
    <source>
        <dbReference type="EMBL" id="QJW94911.1"/>
    </source>
</evidence>
<name>A0A6M5YNT0_9BACT</name>
<dbReference type="PROSITE" id="PS50005">
    <property type="entry name" value="TPR"/>
    <property type="match status" value="1"/>
</dbReference>
<reference evidence="5" key="1">
    <citation type="submission" date="2020-05" db="EMBL/GenBank/DDBJ databases">
        <title>Frigoriglobus tundricola gen. nov., sp. nov., a psychrotolerant cellulolytic planctomycete of the family Gemmataceae with two divergent copies of 16S rRNA gene.</title>
        <authorList>
            <person name="Kulichevskaya I.S."/>
            <person name="Ivanova A.A."/>
            <person name="Naumoff D.G."/>
            <person name="Beletsky A.V."/>
            <person name="Rijpstra W.I.C."/>
            <person name="Sinninghe Damste J.S."/>
            <person name="Mardanov A.V."/>
            <person name="Ravin N.V."/>
            <person name="Dedysh S.N."/>
        </authorList>
    </citation>
    <scope>NUCLEOTIDE SEQUENCE [LARGE SCALE GENOMIC DNA]</scope>
    <source>
        <strain evidence="5">PL17</strain>
    </source>
</reference>
<dbReference type="Proteomes" id="UP000503447">
    <property type="component" value="Chromosome"/>
</dbReference>
<dbReference type="SUPFAM" id="SSF48452">
    <property type="entry name" value="TPR-like"/>
    <property type="match status" value="1"/>
</dbReference>
<sequence length="574" mass="63002">MTTTAEVAEAGLRAGRCDPLLIGLGRDVAFNFKDPIPFLTRVQQAHPGDLFANLELAEQLVRRDRPAEAVRYYQAALAVRPDAPAVCAKLGLVLGQLGRNGEAVEYLWRAVRLAPAAADFRRNLVLGLLSLRRTDEALEQARLAFREVPETGRSRAAVWAAALEVPAKARLHATLGDALAAVGREPEAADEYQRALALEPALREALTPLRQILVRLGRFEDLRVVWRAALDCHTTGHNAYYGYAELCLYLGREDDYKSARRELLGAFANYGDPVVAERTGRACLLRPAEGDELLKAAALADRAAAFDRSKAQWNYPSFQFAGGLADYRRGRFDRVLTTMRGDAAGVLGPAPRLVLAMALHRSDRAAEARKSLAEAILSHDWCANQVKDQDGWICHSLRREAEGLILPNLLAFLEGKYRPRDNDERIALLGVCQFTDRTRAVADLYADAFAASPALAEDYRSGHCSSAASYAALVGCGRGTDAAELGEAERARWRDRARAWLRADLTAWGRALGADPVATRDPLKRRLTGWRTAPELAGLRDPAELNRLPVAEQKDCVALWVEVDGMLKRAAGAR</sequence>
<dbReference type="InterPro" id="IPR011990">
    <property type="entry name" value="TPR-like_helical_dom_sf"/>
</dbReference>
<gene>
    <name evidence="4" type="ORF">FTUN_2437</name>
</gene>
<keyword evidence="5" id="KW-1185">Reference proteome</keyword>
<dbReference type="Pfam" id="PF13181">
    <property type="entry name" value="TPR_8"/>
    <property type="match status" value="1"/>
</dbReference>
<evidence type="ECO:0000256" key="3">
    <source>
        <dbReference type="PROSITE-ProRule" id="PRU00339"/>
    </source>
</evidence>
<keyword evidence="1" id="KW-0677">Repeat</keyword>
<dbReference type="KEGG" id="ftj:FTUN_2437"/>